<evidence type="ECO:0000313" key="2">
    <source>
        <dbReference type="Proteomes" id="UP000784294"/>
    </source>
</evidence>
<organism evidence="1 2">
    <name type="scientific">Protopolystoma xenopodis</name>
    <dbReference type="NCBI Taxonomy" id="117903"/>
    <lineage>
        <taxon>Eukaryota</taxon>
        <taxon>Metazoa</taxon>
        <taxon>Spiralia</taxon>
        <taxon>Lophotrochozoa</taxon>
        <taxon>Platyhelminthes</taxon>
        <taxon>Monogenea</taxon>
        <taxon>Polyopisthocotylea</taxon>
        <taxon>Polystomatidea</taxon>
        <taxon>Polystomatidae</taxon>
        <taxon>Protopolystoma</taxon>
    </lineage>
</organism>
<gene>
    <name evidence="1" type="ORF">PXEA_LOCUS18385</name>
</gene>
<accession>A0A3S5FEF0</accession>
<dbReference type="OrthoDB" id="2148342at2759"/>
<sequence length="141" mass="15799">MFRETIGILAEIAPGVKHLVGLKPNEISQKALPPCFFILFIFPFGFSRRYLGVHEFSPDDEVEAGRIIDQVLIEQLTGCPPVDSSLLPLSLIEPVKGTNLGDEAIQVSPNIEWPTINEFTKELGKERIATYIKVSYSYLKH</sequence>
<dbReference type="EMBL" id="CAAALY010070757">
    <property type="protein sequence ID" value="VEL24945.1"/>
    <property type="molecule type" value="Genomic_DNA"/>
</dbReference>
<dbReference type="AlphaFoldDB" id="A0A3S5FEF0"/>
<reference evidence="1" key="1">
    <citation type="submission" date="2018-11" db="EMBL/GenBank/DDBJ databases">
        <authorList>
            <consortium name="Pathogen Informatics"/>
        </authorList>
    </citation>
    <scope>NUCLEOTIDE SEQUENCE</scope>
</reference>
<proteinExistence type="predicted"/>
<comment type="caution">
    <text evidence="1">The sequence shown here is derived from an EMBL/GenBank/DDBJ whole genome shotgun (WGS) entry which is preliminary data.</text>
</comment>
<name>A0A3S5FEF0_9PLAT</name>
<evidence type="ECO:0000313" key="1">
    <source>
        <dbReference type="EMBL" id="VEL24945.1"/>
    </source>
</evidence>
<keyword evidence="2" id="KW-1185">Reference proteome</keyword>
<dbReference type="Proteomes" id="UP000784294">
    <property type="component" value="Unassembled WGS sequence"/>
</dbReference>
<protein>
    <submittedName>
        <fullName evidence="1">Uncharacterized protein</fullName>
    </submittedName>
</protein>